<dbReference type="EMBL" id="CAJOBH010113359">
    <property type="protein sequence ID" value="CAF4672967.1"/>
    <property type="molecule type" value="Genomic_DNA"/>
</dbReference>
<feature type="non-terminal residue" evidence="2">
    <location>
        <position position="1"/>
    </location>
</feature>
<accession>A0A8S2ZYZ0</accession>
<evidence type="ECO:0000313" key="3">
    <source>
        <dbReference type="EMBL" id="CAF5006056.1"/>
    </source>
</evidence>
<gene>
    <name evidence="1" type="ORF">BYL167_LOCUS36951</name>
    <name evidence="2" type="ORF">BYL167_LOCUS43039</name>
    <name evidence="3" type="ORF">GIL414_LOCUS57554</name>
</gene>
<dbReference type="EMBL" id="CAJOBJ010209228">
    <property type="protein sequence ID" value="CAF5006056.1"/>
    <property type="molecule type" value="Genomic_DNA"/>
</dbReference>
<dbReference type="Proteomes" id="UP000681720">
    <property type="component" value="Unassembled WGS sequence"/>
</dbReference>
<dbReference type="EMBL" id="CAJOBH010082097">
    <property type="protein sequence ID" value="CAF4522018.1"/>
    <property type="molecule type" value="Genomic_DNA"/>
</dbReference>
<dbReference type="InterPro" id="IPR038081">
    <property type="entry name" value="CalX-like_sf"/>
</dbReference>
<evidence type="ECO:0000313" key="2">
    <source>
        <dbReference type="EMBL" id="CAF4672967.1"/>
    </source>
</evidence>
<proteinExistence type="predicted"/>
<dbReference type="Gene3D" id="2.60.40.2030">
    <property type="match status" value="1"/>
</dbReference>
<protein>
    <submittedName>
        <fullName evidence="2">Uncharacterized protein</fullName>
    </submittedName>
</protein>
<name>A0A8S2ZYZ0_9BILA</name>
<evidence type="ECO:0000313" key="4">
    <source>
        <dbReference type="Proteomes" id="UP000681967"/>
    </source>
</evidence>
<evidence type="ECO:0000313" key="1">
    <source>
        <dbReference type="EMBL" id="CAF4522018.1"/>
    </source>
</evidence>
<sequence>MTEEEKLIAELGKPKLGDKHTLRIRIRESKEFKNAVDKALYKANTAILVGTSTWLEQFKQA</sequence>
<reference evidence="2" key="1">
    <citation type="submission" date="2021-02" db="EMBL/GenBank/DDBJ databases">
        <authorList>
            <person name="Nowell W R."/>
        </authorList>
    </citation>
    <scope>NUCLEOTIDE SEQUENCE</scope>
</reference>
<organism evidence="2 4">
    <name type="scientific">Rotaria magnacalcarata</name>
    <dbReference type="NCBI Taxonomy" id="392030"/>
    <lineage>
        <taxon>Eukaryota</taxon>
        <taxon>Metazoa</taxon>
        <taxon>Spiralia</taxon>
        <taxon>Gnathifera</taxon>
        <taxon>Rotifera</taxon>
        <taxon>Eurotatoria</taxon>
        <taxon>Bdelloidea</taxon>
        <taxon>Philodinida</taxon>
        <taxon>Philodinidae</taxon>
        <taxon>Rotaria</taxon>
    </lineage>
</organism>
<dbReference type="Proteomes" id="UP000681967">
    <property type="component" value="Unassembled WGS sequence"/>
</dbReference>
<comment type="caution">
    <text evidence="2">The sequence shown here is derived from an EMBL/GenBank/DDBJ whole genome shotgun (WGS) entry which is preliminary data.</text>
</comment>
<dbReference type="AlphaFoldDB" id="A0A8S2ZYZ0"/>